<evidence type="ECO:0000256" key="4">
    <source>
        <dbReference type="ARBA" id="ARBA00022692"/>
    </source>
</evidence>
<dbReference type="PROSITE" id="PS52016">
    <property type="entry name" value="TONB_DEPENDENT_REC_3"/>
    <property type="match status" value="1"/>
</dbReference>
<sequence>MNKRFLCLCATAWLSTGLVAQTRQNDSLSVQELEEVVVSDSRFRLKRENSGKTVIKITSQELRQNQGKSIAEVINTKSGLEIAGSRGREGAIFGVFARGGRGRQVLIVIDGVRVSDPSSFSSEYDLRLLSSANVESVEIIKGAASTLYGTNAATAVINIVTRKTSKRKIALAVESSLGTDQTVDNQNYNISRVSNAVSMSGTLTDFSYLVGFSNTYTDGLSAIVTPGNERDPFSRVSTDIQFGYQITKSFQIRLYGNQTKLNNAFDESFGLVDAPYEFISRQHRVGLSSNYTYSKGTVVINAAFSDYDAENRSAFPDTFQSNNWVLDLYNKYNVNDRFYTIVGLNIIQDKADLEVTEQMTLVDPYANMVYVSDFGLNVNAGIRVNNHSEYGTHLVYNVNPSFSLKTDNGYVKVLGSYATSYITPNLTQLYGAFGANPDLEPEENRTIEGGLEYSVDKKLRVSTLYFSRKEENFITFDQNFISINAENTIDAQGVELETNWNPLKALTIAANYTFTERKGDNAIRIPKHKINTSLAYRISDRTNALVSYTLTGERSDSDFRSFPTIDVPLDSFSLVDVYLGHFLLADKLKLFLNVNNLFNQAYTEVLGFTTRGRNVRVGCSLSL</sequence>
<dbReference type="InterPro" id="IPR039426">
    <property type="entry name" value="TonB-dep_rcpt-like"/>
</dbReference>
<dbReference type="Proteomes" id="UP000707206">
    <property type="component" value="Unassembled WGS sequence"/>
</dbReference>
<evidence type="ECO:0000256" key="1">
    <source>
        <dbReference type="ARBA" id="ARBA00004571"/>
    </source>
</evidence>
<dbReference type="GO" id="GO:0015344">
    <property type="term" value="F:siderophore uptake transmembrane transporter activity"/>
    <property type="evidence" value="ECO:0007669"/>
    <property type="project" value="TreeGrafter"/>
</dbReference>
<dbReference type="InterPro" id="IPR036942">
    <property type="entry name" value="Beta-barrel_TonB_sf"/>
</dbReference>
<dbReference type="EMBL" id="VIKU02000002">
    <property type="protein sequence ID" value="NHF59378.1"/>
    <property type="molecule type" value="Genomic_DNA"/>
</dbReference>
<dbReference type="PANTHER" id="PTHR30069">
    <property type="entry name" value="TONB-DEPENDENT OUTER MEMBRANE RECEPTOR"/>
    <property type="match status" value="1"/>
</dbReference>
<dbReference type="Gene3D" id="2.170.130.10">
    <property type="entry name" value="TonB-dependent receptor, plug domain"/>
    <property type="match status" value="1"/>
</dbReference>
<dbReference type="InterPro" id="IPR012910">
    <property type="entry name" value="Plug_dom"/>
</dbReference>
<keyword evidence="7 8" id="KW-0998">Cell outer membrane</keyword>
<feature type="chain" id="PRO_5036964982" evidence="9">
    <location>
        <begin position="21"/>
        <end position="623"/>
    </location>
</feature>
<keyword evidence="6 8" id="KW-0472">Membrane</keyword>
<evidence type="ECO:0000256" key="6">
    <source>
        <dbReference type="ARBA" id="ARBA00023136"/>
    </source>
</evidence>
<dbReference type="GO" id="GO:0044718">
    <property type="term" value="P:siderophore transmembrane transport"/>
    <property type="evidence" value="ECO:0007669"/>
    <property type="project" value="TreeGrafter"/>
</dbReference>
<dbReference type="PANTHER" id="PTHR30069:SF29">
    <property type="entry name" value="HEMOGLOBIN AND HEMOGLOBIN-HAPTOGLOBIN-BINDING PROTEIN 1-RELATED"/>
    <property type="match status" value="1"/>
</dbReference>
<keyword evidence="12" id="KW-1185">Reference proteome</keyword>
<keyword evidence="2 8" id="KW-0813">Transport</keyword>
<comment type="similarity">
    <text evidence="8">Belongs to the TonB-dependent receptor family.</text>
</comment>
<feature type="domain" description="TonB-dependent receptor plug" evidence="10">
    <location>
        <begin position="49"/>
        <end position="155"/>
    </location>
</feature>
<evidence type="ECO:0000256" key="5">
    <source>
        <dbReference type="ARBA" id="ARBA00022729"/>
    </source>
</evidence>
<protein>
    <submittedName>
        <fullName evidence="11">TonB-dependent receptor</fullName>
    </submittedName>
</protein>
<reference evidence="11" key="2">
    <citation type="submission" date="2020-03" db="EMBL/GenBank/DDBJ databases">
        <title>Flavobacteriaceae bacterium strain TP-CH-4, a member of the family Flavobacteriaceae isolated from a deep-sea seamount.</title>
        <authorList>
            <person name="Zhang D.-C."/>
        </authorList>
    </citation>
    <scope>NUCLEOTIDE SEQUENCE</scope>
    <source>
        <strain evidence="11">TP-CH-4</strain>
    </source>
</reference>
<feature type="signal peptide" evidence="9">
    <location>
        <begin position="1"/>
        <end position="20"/>
    </location>
</feature>
<gene>
    <name evidence="11" type="ORF">FK220_008505</name>
</gene>
<proteinExistence type="inferred from homology"/>
<evidence type="ECO:0000259" key="10">
    <source>
        <dbReference type="Pfam" id="PF07715"/>
    </source>
</evidence>
<dbReference type="InterPro" id="IPR037066">
    <property type="entry name" value="Plug_dom_sf"/>
</dbReference>
<evidence type="ECO:0000256" key="8">
    <source>
        <dbReference type="PROSITE-ProRule" id="PRU01360"/>
    </source>
</evidence>
<keyword evidence="11" id="KW-0675">Receptor</keyword>
<dbReference type="AlphaFoldDB" id="A0A967ASB7"/>
<keyword evidence="3 8" id="KW-1134">Transmembrane beta strand</keyword>
<keyword evidence="5 9" id="KW-0732">Signal</keyword>
<dbReference type="Gene3D" id="2.40.170.20">
    <property type="entry name" value="TonB-dependent receptor, beta-barrel domain"/>
    <property type="match status" value="1"/>
</dbReference>
<organism evidence="11 12">
    <name type="scientific">Pelagihabitans pacificus</name>
    <dbReference type="NCBI Taxonomy" id="2696054"/>
    <lineage>
        <taxon>Bacteria</taxon>
        <taxon>Pseudomonadati</taxon>
        <taxon>Bacteroidota</taxon>
        <taxon>Flavobacteriia</taxon>
        <taxon>Flavobacteriales</taxon>
        <taxon>Flavobacteriaceae</taxon>
        <taxon>Pelagihabitans</taxon>
    </lineage>
</organism>
<comment type="subcellular location">
    <subcellularLocation>
        <location evidence="1 8">Cell outer membrane</location>
        <topology evidence="1 8">Multi-pass membrane protein</topology>
    </subcellularLocation>
</comment>
<evidence type="ECO:0000256" key="9">
    <source>
        <dbReference type="SAM" id="SignalP"/>
    </source>
</evidence>
<evidence type="ECO:0000256" key="3">
    <source>
        <dbReference type="ARBA" id="ARBA00022452"/>
    </source>
</evidence>
<accession>A0A967ASB7</accession>
<reference evidence="11" key="1">
    <citation type="submission" date="2019-07" db="EMBL/GenBank/DDBJ databases">
        <authorList>
            <person name="De-Chao Zhang Q."/>
        </authorList>
    </citation>
    <scope>NUCLEOTIDE SEQUENCE</scope>
    <source>
        <strain evidence="11">TP-CH-4</strain>
    </source>
</reference>
<comment type="caution">
    <text evidence="11">The sequence shown here is derived from an EMBL/GenBank/DDBJ whole genome shotgun (WGS) entry which is preliminary data.</text>
</comment>
<evidence type="ECO:0000256" key="2">
    <source>
        <dbReference type="ARBA" id="ARBA00022448"/>
    </source>
</evidence>
<dbReference type="Pfam" id="PF07715">
    <property type="entry name" value="Plug"/>
    <property type="match status" value="1"/>
</dbReference>
<keyword evidence="4 8" id="KW-0812">Transmembrane</keyword>
<evidence type="ECO:0000313" key="11">
    <source>
        <dbReference type="EMBL" id="NHF59378.1"/>
    </source>
</evidence>
<evidence type="ECO:0000313" key="12">
    <source>
        <dbReference type="Proteomes" id="UP000707206"/>
    </source>
</evidence>
<dbReference type="RefSeq" id="WP_152573889.1">
    <property type="nucleotide sequence ID" value="NZ_VIKU02000002.1"/>
</dbReference>
<dbReference type="GO" id="GO:0009279">
    <property type="term" value="C:cell outer membrane"/>
    <property type="evidence" value="ECO:0007669"/>
    <property type="project" value="UniProtKB-SubCell"/>
</dbReference>
<dbReference type="SUPFAM" id="SSF56935">
    <property type="entry name" value="Porins"/>
    <property type="match status" value="1"/>
</dbReference>
<name>A0A967ASB7_9FLAO</name>
<evidence type="ECO:0000256" key="7">
    <source>
        <dbReference type="ARBA" id="ARBA00023237"/>
    </source>
</evidence>